<protein>
    <submittedName>
        <fullName evidence="2">Transmembrane protein 107</fullName>
    </submittedName>
</protein>
<dbReference type="Proteomes" id="UP000887576">
    <property type="component" value="Unplaced"/>
</dbReference>
<accession>A0AC34QRN3</accession>
<evidence type="ECO:0000313" key="1">
    <source>
        <dbReference type="Proteomes" id="UP000887576"/>
    </source>
</evidence>
<sequence length="93" mass="10924">MMTPLFLSLTAHGSMIFCAIYDKAEYIYASLPPEQELKREFEDLDASITVCLALSLTFIFLEILLLFRQISPKIIIFLRKKNRRMFSKIIKFQ</sequence>
<reference evidence="2" key="1">
    <citation type="submission" date="2022-11" db="UniProtKB">
        <authorList>
            <consortium name="WormBaseParasite"/>
        </authorList>
    </citation>
    <scope>IDENTIFICATION</scope>
</reference>
<evidence type="ECO:0000313" key="2">
    <source>
        <dbReference type="WBParaSite" id="JU765_v2.g18827.t1"/>
    </source>
</evidence>
<name>A0AC34QRN3_9BILA</name>
<proteinExistence type="predicted"/>
<organism evidence="1 2">
    <name type="scientific">Panagrolaimus sp. JU765</name>
    <dbReference type="NCBI Taxonomy" id="591449"/>
    <lineage>
        <taxon>Eukaryota</taxon>
        <taxon>Metazoa</taxon>
        <taxon>Ecdysozoa</taxon>
        <taxon>Nematoda</taxon>
        <taxon>Chromadorea</taxon>
        <taxon>Rhabditida</taxon>
        <taxon>Tylenchina</taxon>
        <taxon>Panagrolaimomorpha</taxon>
        <taxon>Panagrolaimoidea</taxon>
        <taxon>Panagrolaimidae</taxon>
        <taxon>Panagrolaimus</taxon>
    </lineage>
</organism>
<dbReference type="WBParaSite" id="JU765_v2.g18827.t1">
    <property type="protein sequence ID" value="JU765_v2.g18827.t1"/>
    <property type="gene ID" value="JU765_v2.g18827"/>
</dbReference>